<evidence type="ECO:0000256" key="5">
    <source>
        <dbReference type="ARBA" id="ARBA00022824"/>
    </source>
</evidence>
<keyword evidence="4 10" id="KW-0812">Transmembrane</keyword>
<evidence type="ECO:0000256" key="10">
    <source>
        <dbReference type="RuleBase" id="RU368065"/>
    </source>
</evidence>
<comment type="function">
    <text evidence="10">Regulates also the sphingolipid metabolism.</text>
</comment>
<keyword evidence="10" id="KW-0333">Golgi apparatus</keyword>
<evidence type="ECO:0000256" key="8">
    <source>
        <dbReference type="ARBA" id="ARBA00023098"/>
    </source>
</evidence>
<dbReference type="GO" id="GO:0005789">
    <property type="term" value="C:endoplasmic reticulum membrane"/>
    <property type="evidence" value="ECO:0007669"/>
    <property type="project" value="UniProtKB-SubCell"/>
</dbReference>
<dbReference type="Proteomes" id="UP000837801">
    <property type="component" value="Unassembled WGS sequence"/>
</dbReference>
<name>A0A9P0QMG0_9ASCO</name>
<dbReference type="InterPro" id="IPR007290">
    <property type="entry name" value="Arv1"/>
</dbReference>
<keyword evidence="12" id="KW-1185">Reference proteome</keyword>
<organism evidence="11 12">
    <name type="scientific">[Candida] railenensis</name>
    <dbReference type="NCBI Taxonomy" id="45579"/>
    <lineage>
        <taxon>Eukaryota</taxon>
        <taxon>Fungi</taxon>
        <taxon>Dikarya</taxon>
        <taxon>Ascomycota</taxon>
        <taxon>Saccharomycotina</taxon>
        <taxon>Pichiomycetes</taxon>
        <taxon>Debaryomycetaceae</taxon>
        <taxon>Kurtzmaniella</taxon>
    </lineage>
</organism>
<comment type="subcellular location">
    <subcellularLocation>
        <location evidence="1 10">Endoplasmic reticulum membrane</location>
        <topology evidence="1 10">Multi-pass membrane protein</topology>
    </subcellularLocation>
    <subcellularLocation>
        <location evidence="10">Golgi apparatus membrane</location>
        <topology evidence="10">Multi-pass membrane protein</topology>
    </subcellularLocation>
</comment>
<evidence type="ECO:0000313" key="12">
    <source>
        <dbReference type="Proteomes" id="UP000837801"/>
    </source>
</evidence>
<dbReference type="GO" id="GO:0032366">
    <property type="term" value="P:intracellular sterol transport"/>
    <property type="evidence" value="ECO:0007669"/>
    <property type="project" value="UniProtKB-UniRule"/>
</dbReference>
<dbReference type="PANTHER" id="PTHR14467">
    <property type="entry name" value="ARV1"/>
    <property type="match status" value="1"/>
</dbReference>
<accession>A0A9P0QMG0</accession>
<keyword evidence="3 10" id="KW-0813">Transport</keyword>
<dbReference type="GO" id="GO:0097036">
    <property type="term" value="P:regulation of plasma membrane sterol distribution"/>
    <property type="evidence" value="ECO:0007669"/>
    <property type="project" value="UniProtKB-UniRule"/>
</dbReference>
<keyword evidence="6 10" id="KW-1133">Transmembrane helix</keyword>
<evidence type="ECO:0000256" key="3">
    <source>
        <dbReference type="ARBA" id="ARBA00022448"/>
    </source>
</evidence>
<protein>
    <recommendedName>
        <fullName evidence="10">Protein ARV</fullName>
    </recommendedName>
</protein>
<comment type="similarity">
    <text evidence="2 10">Belongs to the ARV1 family.</text>
</comment>
<evidence type="ECO:0000256" key="1">
    <source>
        <dbReference type="ARBA" id="ARBA00004477"/>
    </source>
</evidence>
<keyword evidence="7 10" id="KW-0445">Lipid transport</keyword>
<comment type="function">
    <text evidence="10">Mediator of sterol homeostasis involved in sterol uptake, trafficking and distribution into membranes.</text>
</comment>
<dbReference type="PANTHER" id="PTHR14467:SF0">
    <property type="entry name" value="PROTEIN ARV1"/>
    <property type="match status" value="1"/>
</dbReference>
<comment type="caution">
    <text evidence="11">The sequence shown here is derived from an EMBL/GenBank/DDBJ whole genome shotgun (WGS) entry which is preliminary data.</text>
</comment>
<proteinExistence type="inferred from homology"/>
<dbReference type="GO" id="GO:0032541">
    <property type="term" value="C:cortical endoplasmic reticulum"/>
    <property type="evidence" value="ECO:0007669"/>
    <property type="project" value="TreeGrafter"/>
</dbReference>
<keyword evidence="10" id="KW-0746">Sphingolipid metabolism</keyword>
<dbReference type="Pfam" id="PF04161">
    <property type="entry name" value="Arv1"/>
    <property type="match status" value="1"/>
</dbReference>
<evidence type="ECO:0000256" key="7">
    <source>
        <dbReference type="ARBA" id="ARBA00023055"/>
    </source>
</evidence>
<dbReference type="AlphaFoldDB" id="A0A9P0QMG0"/>
<evidence type="ECO:0000256" key="9">
    <source>
        <dbReference type="ARBA" id="ARBA00023136"/>
    </source>
</evidence>
<evidence type="ECO:0000256" key="4">
    <source>
        <dbReference type="ARBA" id="ARBA00022692"/>
    </source>
</evidence>
<gene>
    <name evidence="11" type="ORF">CLIB1423_03S05490</name>
</gene>
<dbReference type="EMBL" id="CAKXYY010000003">
    <property type="protein sequence ID" value="CAH2351402.1"/>
    <property type="molecule type" value="Genomic_DNA"/>
</dbReference>
<keyword evidence="8 10" id="KW-0443">Lipid metabolism</keyword>
<reference evidence="11" key="1">
    <citation type="submission" date="2022-03" db="EMBL/GenBank/DDBJ databases">
        <authorList>
            <person name="Legras J.-L."/>
            <person name="Devillers H."/>
            <person name="Grondin C."/>
        </authorList>
    </citation>
    <scope>NUCLEOTIDE SEQUENCE</scope>
    <source>
        <strain evidence="11">CLIB 1423</strain>
    </source>
</reference>
<dbReference type="GO" id="GO:0000139">
    <property type="term" value="C:Golgi membrane"/>
    <property type="evidence" value="ECO:0007669"/>
    <property type="project" value="UniProtKB-SubCell"/>
</dbReference>
<evidence type="ECO:0000313" key="11">
    <source>
        <dbReference type="EMBL" id="CAH2351402.1"/>
    </source>
</evidence>
<evidence type="ECO:0000256" key="2">
    <source>
        <dbReference type="ARBA" id="ARBA00009187"/>
    </source>
</evidence>
<dbReference type="OrthoDB" id="2192830at2759"/>
<dbReference type="GO" id="GO:0016125">
    <property type="term" value="P:sterol metabolic process"/>
    <property type="evidence" value="ECO:0007669"/>
    <property type="project" value="UniProtKB-UniRule"/>
</dbReference>
<evidence type="ECO:0000256" key="6">
    <source>
        <dbReference type="ARBA" id="ARBA00022989"/>
    </source>
</evidence>
<sequence length="309" mass="36141">MICVECTYSDIDVLYSKFKSQYIRLKVCPNCGKVADKYIEFDNVILFLDLLLLKPQAYRHVAYNETEKEIIHNLEYYQIDSSEGNSLHLSIKNILRTYRKLFRFLLMYILFEVYLTWAYEEKKSTHSVSMNFILSQEIYLQYFYFILKSLTEVTILNSCIQFIFHKFFQWDDVRSINLPRASQQGYSKSVLFITVLMSSSIRLFPILMLIWPYDNSTDSSLFINLVGFFNTIEAMKVVTSKKYLHIIGTVLLSILVEQVVSKLILSTIISSLSGVSLSDILISEWIDFLVKLHGYESLVYSSIERVFSI</sequence>
<feature type="transmembrane region" description="Helical" evidence="10">
    <location>
        <begin position="139"/>
        <end position="164"/>
    </location>
</feature>
<feature type="transmembrane region" description="Helical" evidence="10">
    <location>
        <begin position="243"/>
        <end position="265"/>
    </location>
</feature>
<dbReference type="GO" id="GO:0006665">
    <property type="term" value="P:sphingolipid metabolic process"/>
    <property type="evidence" value="ECO:0007669"/>
    <property type="project" value="UniProtKB-UniRule"/>
</dbReference>
<feature type="transmembrane region" description="Helical" evidence="10">
    <location>
        <begin position="190"/>
        <end position="211"/>
    </location>
</feature>
<keyword evidence="5 10" id="KW-0256">Endoplasmic reticulum</keyword>
<feature type="transmembrane region" description="Helical" evidence="10">
    <location>
        <begin position="101"/>
        <end position="119"/>
    </location>
</feature>
<keyword evidence="9 10" id="KW-0472">Membrane</keyword>